<accession>A0A329MG65</accession>
<feature type="domain" description="Solute-binding protein family 3/N-terminal" evidence="3">
    <location>
        <begin position="76"/>
        <end position="293"/>
    </location>
</feature>
<name>A0A329MG65_9BACL</name>
<evidence type="ECO:0000256" key="1">
    <source>
        <dbReference type="ARBA" id="ARBA00010742"/>
    </source>
</evidence>
<sequence length="351" mass="37887">MSPASRQSAERAGNGRKARRGAGFWALIMLVAFALVAQACGKAEGETTNAANGGSAAPANVPVVLNYGFIGTNKLNLPGSAEGWGLHKGIIQEELKKYGITEIKLTAFPNGPDQSESLISGRLDVGSLGDTPAMLARSTGAQTRLITQGSIESIGYLIGKKNGPTKLEDLKGKTIATQKGSFHHRYLAGLLKEKNITDVKIVHLLRVDSEAALARGEIDAMTTTGVYALKQVDQGYPLLDDATKHPDLIGSSATVVSEAYLKKFPDFPKAWNAARLKALEDLKTKPEEYYAFLAEVQGTTVDLVKRSTSINSIKDVPFTEEGIKLLEGTKKFLVEEKLAEKDFDLQQWILK</sequence>
<dbReference type="SMART" id="SM00062">
    <property type="entry name" value="PBPb"/>
    <property type="match status" value="1"/>
</dbReference>
<dbReference type="OrthoDB" id="286202at2"/>
<keyword evidence="2" id="KW-0812">Transmembrane</keyword>
<keyword evidence="5" id="KW-1185">Reference proteome</keyword>
<keyword evidence="2" id="KW-0472">Membrane</keyword>
<dbReference type="AlphaFoldDB" id="A0A329MG65"/>
<keyword evidence="2" id="KW-1133">Transmembrane helix</keyword>
<comment type="similarity">
    <text evidence="1">Belongs to the bacterial solute-binding protein SsuA/TauA family.</text>
</comment>
<evidence type="ECO:0000313" key="4">
    <source>
        <dbReference type="EMBL" id="RAV18895.1"/>
    </source>
</evidence>
<proteinExistence type="inferred from homology"/>
<feature type="transmembrane region" description="Helical" evidence="2">
    <location>
        <begin position="21"/>
        <end position="39"/>
    </location>
</feature>
<dbReference type="Proteomes" id="UP000250369">
    <property type="component" value="Unassembled WGS sequence"/>
</dbReference>
<dbReference type="Pfam" id="PF09084">
    <property type="entry name" value="NMT1"/>
    <property type="match status" value="1"/>
</dbReference>
<gene>
    <name evidence="4" type="ORF">DQG23_23905</name>
</gene>
<evidence type="ECO:0000313" key="5">
    <source>
        <dbReference type="Proteomes" id="UP000250369"/>
    </source>
</evidence>
<organism evidence="4 5">
    <name type="scientific">Paenibacillus contaminans</name>
    <dbReference type="NCBI Taxonomy" id="450362"/>
    <lineage>
        <taxon>Bacteria</taxon>
        <taxon>Bacillati</taxon>
        <taxon>Bacillota</taxon>
        <taxon>Bacilli</taxon>
        <taxon>Bacillales</taxon>
        <taxon>Paenibacillaceae</taxon>
        <taxon>Paenibacillus</taxon>
    </lineage>
</organism>
<protein>
    <submittedName>
        <fullName evidence="4">Nitrate ABC transporter substrate-binding protein</fullName>
    </submittedName>
</protein>
<dbReference type="Gene3D" id="3.40.190.10">
    <property type="entry name" value="Periplasmic binding protein-like II"/>
    <property type="match status" value="2"/>
</dbReference>
<evidence type="ECO:0000256" key="2">
    <source>
        <dbReference type="SAM" id="Phobius"/>
    </source>
</evidence>
<evidence type="ECO:0000259" key="3">
    <source>
        <dbReference type="SMART" id="SM00062"/>
    </source>
</evidence>
<comment type="caution">
    <text evidence="4">The sequence shown here is derived from an EMBL/GenBank/DDBJ whole genome shotgun (WGS) entry which is preliminary data.</text>
</comment>
<dbReference type="InterPro" id="IPR015168">
    <property type="entry name" value="SsuA/THI5"/>
</dbReference>
<reference evidence="4 5" key="1">
    <citation type="journal article" date="2009" name="Int. J. Syst. Evol. Microbiol.">
        <title>Paenibacillus contaminans sp. nov., isolated from a contaminated laboratory plate.</title>
        <authorList>
            <person name="Chou J.H."/>
            <person name="Lee J.H."/>
            <person name="Lin M.C."/>
            <person name="Chang P.S."/>
            <person name="Arun A.B."/>
            <person name="Young C.C."/>
            <person name="Chen W.M."/>
        </authorList>
    </citation>
    <scope>NUCLEOTIDE SEQUENCE [LARGE SCALE GENOMIC DNA]</scope>
    <source>
        <strain evidence="4 5">CKOBP-6</strain>
    </source>
</reference>
<dbReference type="EMBL" id="QMFB01000015">
    <property type="protein sequence ID" value="RAV18895.1"/>
    <property type="molecule type" value="Genomic_DNA"/>
</dbReference>
<dbReference type="PANTHER" id="PTHR30024">
    <property type="entry name" value="ALIPHATIC SULFONATES-BINDING PROTEIN-RELATED"/>
    <property type="match status" value="1"/>
</dbReference>
<dbReference type="InterPro" id="IPR001638">
    <property type="entry name" value="Solute-binding_3/MltF_N"/>
</dbReference>
<dbReference type="SUPFAM" id="SSF53850">
    <property type="entry name" value="Periplasmic binding protein-like II"/>
    <property type="match status" value="1"/>
</dbReference>